<dbReference type="Gene3D" id="3.40.630.30">
    <property type="match status" value="1"/>
</dbReference>
<organism evidence="2 3">
    <name type="scientific">Clostridium colicanis DSM 13634</name>
    <dbReference type="NCBI Taxonomy" id="1121305"/>
    <lineage>
        <taxon>Bacteria</taxon>
        <taxon>Bacillati</taxon>
        <taxon>Bacillota</taxon>
        <taxon>Clostridia</taxon>
        <taxon>Eubacteriales</taxon>
        <taxon>Clostridiaceae</taxon>
        <taxon>Clostridium</taxon>
    </lineage>
</organism>
<accession>A0A151ANH0</accession>
<dbReference type="EMBL" id="LTBB01000005">
    <property type="protein sequence ID" value="KYH29168.1"/>
    <property type="molecule type" value="Genomic_DNA"/>
</dbReference>
<dbReference type="SUPFAM" id="SSF55729">
    <property type="entry name" value="Acyl-CoA N-acyltransferases (Nat)"/>
    <property type="match status" value="2"/>
</dbReference>
<evidence type="ECO:0000313" key="3">
    <source>
        <dbReference type="Proteomes" id="UP000075374"/>
    </source>
</evidence>
<feature type="domain" description="Phosphatidylglycerol lysyltransferase C-terminal" evidence="1">
    <location>
        <begin position="22"/>
        <end position="295"/>
    </location>
</feature>
<dbReference type="Pfam" id="PF09924">
    <property type="entry name" value="LPG_synthase_C"/>
    <property type="match status" value="1"/>
</dbReference>
<dbReference type="InterPro" id="IPR024320">
    <property type="entry name" value="LPG_synthase_C"/>
</dbReference>
<dbReference type="PIRSF" id="PIRSF018688">
    <property type="entry name" value="UCP018688"/>
    <property type="match status" value="1"/>
</dbReference>
<dbReference type="Proteomes" id="UP000075374">
    <property type="component" value="Unassembled WGS sequence"/>
</dbReference>
<protein>
    <recommendedName>
        <fullName evidence="1">Phosphatidylglycerol lysyltransferase C-terminal domain-containing protein</fullName>
    </recommendedName>
</protein>
<dbReference type="InterPro" id="IPR016732">
    <property type="entry name" value="UCP018688"/>
</dbReference>
<evidence type="ECO:0000259" key="1">
    <source>
        <dbReference type="Pfam" id="PF09924"/>
    </source>
</evidence>
<dbReference type="PANTHER" id="PTHR41373:SF1">
    <property type="entry name" value="PHOSPHATIDYLGLYCEROL LYSYLTRANSFERASE C-TERMINAL DOMAIN-CONTAINING PROTEIN"/>
    <property type="match status" value="1"/>
</dbReference>
<reference evidence="2 3" key="1">
    <citation type="submission" date="2016-02" db="EMBL/GenBank/DDBJ databases">
        <title>Genome sequence of Clostridium colicanis DSM 13634.</title>
        <authorList>
            <person name="Poehlein A."/>
            <person name="Daniel R."/>
        </authorList>
    </citation>
    <scope>NUCLEOTIDE SEQUENCE [LARGE SCALE GENOMIC DNA]</scope>
    <source>
        <strain evidence="2 3">DSM 13634</strain>
    </source>
</reference>
<dbReference type="AlphaFoldDB" id="A0A151ANH0"/>
<evidence type="ECO:0000313" key="2">
    <source>
        <dbReference type="EMBL" id="KYH29168.1"/>
    </source>
</evidence>
<sequence>MLVFKPLAIEDKHTLDKYLKDYEFTTCEYSFTTLLIWRKACDIQYAIYNDILIIKKKDFKGNYHFMQPIGYTKNNLKELIEVLREYQKENNMNYLFKDVEDSFLEDFKGIYGDAARIEEDIDNFDYIYLKDKLATLSGKKLHGKKNHYNQFIKKYNYSIKDFGEPNVKEDCIKLSKKWYAENYTGNEYLTYELNGIIEVINYFDILNLKGMAVYVDDNIVSFTAGEIVNDNMAIVHFEKGLRNISGIYAFTNKTFVENYLREVEYINREQDLGIEGLRKAKKSYHPVKLEKKYCINF</sequence>
<dbReference type="RefSeq" id="WP_061858172.1">
    <property type="nucleotide sequence ID" value="NZ_LTBB01000005.1"/>
</dbReference>
<dbReference type="InterPro" id="IPR016181">
    <property type="entry name" value="Acyl_CoA_acyltransferase"/>
</dbReference>
<proteinExistence type="predicted"/>
<dbReference type="STRING" id="1121305.CLCOL_13050"/>
<dbReference type="PATRIC" id="fig|1121305.3.peg.1307"/>
<name>A0A151ANH0_9CLOT</name>
<gene>
    <name evidence="2" type="ORF">CLCOL_13050</name>
</gene>
<keyword evidence="3" id="KW-1185">Reference proteome</keyword>
<dbReference type="PANTHER" id="PTHR41373">
    <property type="entry name" value="DUF2156 DOMAIN-CONTAINING PROTEIN"/>
    <property type="match status" value="1"/>
</dbReference>
<comment type="caution">
    <text evidence="2">The sequence shown here is derived from an EMBL/GenBank/DDBJ whole genome shotgun (WGS) entry which is preliminary data.</text>
</comment>